<gene>
    <name evidence="1" type="ORF">GLYMA_15G184000</name>
</gene>
<evidence type="ECO:0000313" key="3">
    <source>
        <dbReference type="Proteomes" id="UP000008827"/>
    </source>
</evidence>
<dbReference type="SMR" id="A0A0R0GBE9"/>
<dbReference type="Gramene" id="KRH12632">
    <property type="protein sequence ID" value="KRH12632"/>
    <property type="gene ID" value="GLYMA_15G184000"/>
</dbReference>
<proteinExistence type="predicted"/>
<sequence length="69" mass="7730">MGSGSLAAMSVFESKYKESLSVRSGSNVDVCVITKGHKEYLRNHLLLNPHTYVNPKGFDFPKKIVIYKV</sequence>
<organism evidence="1">
    <name type="scientific">Glycine max</name>
    <name type="common">Soybean</name>
    <name type="synonym">Glycine hispida</name>
    <dbReference type="NCBI Taxonomy" id="3847"/>
    <lineage>
        <taxon>Eukaryota</taxon>
        <taxon>Viridiplantae</taxon>
        <taxon>Streptophyta</taxon>
        <taxon>Embryophyta</taxon>
        <taxon>Tracheophyta</taxon>
        <taxon>Spermatophyta</taxon>
        <taxon>Magnoliopsida</taxon>
        <taxon>eudicotyledons</taxon>
        <taxon>Gunneridae</taxon>
        <taxon>Pentapetalae</taxon>
        <taxon>rosids</taxon>
        <taxon>fabids</taxon>
        <taxon>Fabales</taxon>
        <taxon>Fabaceae</taxon>
        <taxon>Papilionoideae</taxon>
        <taxon>50 kb inversion clade</taxon>
        <taxon>NPAAA clade</taxon>
        <taxon>indigoferoid/millettioid clade</taxon>
        <taxon>Phaseoleae</taxon>
        <taxon>Glycine</taxon>
        <taxon>Glycine subgen. Soja</taxon>
    </lineage>
</organism>
<dbReference type="Proteomes" id="UP000008827">
    <property type="component" value="Chromosome 15"/>
</dbReference>
<name>A0A0R0GBE9_SOYBN</name>
<reference evidence="1 2" key="1">
    <citation type="journal article" date="2010" name="Nature">
        <title>Genome sequence of the palaeopolyploid soybean.</title>
        <authorList>
            <person name="Schmutz J."/>
            <person name="Cannon S.B."/>
            <person name="Schlueter J."/>
            <person name="Ma J."/>
            <person name="Mitros T."/>
            <person name="Nelson W."/>
            <person name="Hyten D.L."/>
            <person name="Song Q."/>
            <person name="Thelen J.J."/>
            <person name="Cheng J."/>
            <person name="Xu D."/>
            <person name="Hellsten U."/>
            <person name="May G.D."/>
            <person name="Yu Y."/>
            <person name="Sakurai T."/>
            <person name="Umezawa T."/>
            <person name="Bhattacharyya M.K."/>
            <person name="Sandhu D."/>
            <person name="Valliyodan B."/>
            <person name="Lindquist E."/>
            <person name="Peto M."/>
            <person name="Grant D."/>
            <person name="Shu S."/>
            <person name="Goodstein D."/>
            <person name="Barry K."/>
            <person name="Futrell-Griggs M."/>
            <person name="Abernathy B."/>
            <person name="Du J."/>
            <person name="Tian Z."/>
            <person name="Zhu L."/>
            <person name="Gill N."/>
            <person name="Joshi T."/>
            <person name="Libault M."/>
            <person name="Sethuraman A."/>
            <person name="Zhang X.-C."/>
            <person name="Shinozaki K."/>
            <person name="Nguyen H.T."/>
            <person name="Wing R.A."/>
            <person name="Cregan P."/>
            <person name="Specht J."/>
            <person name="Grimwood J."/>
            <person name="Rokhsar D."/>
            <person name="Stacey G."/>
            <person name="Shoemaker R.C."/>
            <person name="Jackson S.A."/>
        </authorList>
    </citation>
    <scope>NUCLEOTIDE SEQUENCE</scope>
    <source>
        <strain evidence="2">cv. Williams 82</strain>
        <tissue evidence="1">Callus</tissue>
    </source>
</reference>
<dbReference type="EnsemblPlants" id="KRH12632">
    <property type="protein sequence ID" value="KRH12632"/>
    <property type="gene ID" value="GLYMA_15G184000"/>
</dbReference>
<accession>A0A0R0GBE9</accession>
<reference evidence="2" key="2">
    <citation type="submission" date="2018-02" db="UniProtKB">
        <authorList>
            <consortium name="EnsemblPlants"/>
        </authorList>
    </citation>
    <scope>IDENTIFICATION</scope>
    <source>
        <strain evidence="2">Williams 82</strain>
    </source>
</reference>
<reference evidence="1" key="3">
    <citation type="submission" date="2018-07" db="EMBL/GenBank/DDBJ databases">
        <title>WGS assembly of Glycine max.</title>
        <authorList>
            <person name="Schmutz J."/>
            <person name="Cannon S."/>
            <person name="Schlueter J."/>
            <person name="Ma J."/>
            <person name="Mitros T."/>
            <person name="Nelson W."/>
            <person name="Hyten D."/>
            <person name="Song Q."/>
            <person name="Thelen J."/>
            <person name="Cheng J."/>
            <person name="Xu D."/>
            <person name="Hellsten U."/>
            <person name="May G."/>
            <person name="Yu Y."/>
            <person name="Sakurai T."/>
            <person name="Umezawa T."/>
            <person name="Bhattacharyya M."/>
            <person name="Sandhu D."/>
            <person name="Valliyodan B."/>
            <person name="Lindquist E."/>
            <person name="Peto M."/>
            <person name="Grant D."/>
            <person name="Shu S."/>
            <person name="Goodstein D."/>
            <person name="Barry K."/>
            <person name="Futrell-Griggs M."/>
            <person name="Abernathy B."/>
            <person name="Du J."/>
            <person name="Tian Z."/>
            <person name="Zhu L."/>
            <person name="Gill N."/>
            <person name="Joshi T."/>
            <person name="Libault M."/>
            <person name="Sethuraman A."/>
            <person name="Zhang X."/>
            <person name="Shinozaki K."/>
            <person name="Nguyen H."/>
            <person name="Wing R."/>
            <person name="Cregan P."/>
            <person name="Specht J."/>
            <person name="Grimwood J."/>
            <person name="Rokhsar D."/>
            <person name="Stacey G."/>
            <person name="Shoemaker R."/>
            <person name="Jackson S."/>
        </authorList>
    </citation>
    <scope>NUCLEOTIDE SEQUENCE</scope>
    <source>
        <tissue evidence="1">Callus</tissue>
    </source>
</reference>
<keyword evidence="3" id="KW-1185">Reference proteome</keyword>
<dbReference type="SUPFAM" id="SSF56235">
    <property type="entry name" value="N-terminal nucleophile aminohydrolases (Ntn hydrolases)"/>
    <property type="match status" value="1"/>
</dbReference>
<evidence type="ECO:0000313" key="1">
    <source>
        <dbReference type="EMBL" id="KRH12632.1"/>
    </source>
</evidence>
<dbReference type="InParanoid" id="A0A0R0GBE9"/>
<dbReference type="AlphaFoldDB" id="A0A0R0GBE9"/>
<evidence type="ECO:0000313" key="2">
    <source>
        <dbReference type="EnsemblPlants" id="KRH12632"/>
    </source>
</evidence>
<protein>
    <submittedName>
        <fullName evidence="1 2">Uncharacterized protein</fullName>
    </submittedName>
</protein>
<dbReference type="InterPro" id="IPR029055">
    <property type="entry name" value="Ntn_hydrolases_N"/>
</dbReference>
<dbReference type="Gene3D" id="3.60.20.10">
    <property type="entry name" value="Glutamine Phosphoribosylpyrophosphate, subunit 1, domain 1"/>
    <property type="match status" value="1"/>
</dbReference>
<dbReference type="STRING" id="3847.A0A0R0GBE9"/>
<dbReference type="EMBL" id="CM000848">
    <property type="protein sequence ID" value="KRH12632.1"/>
    <property type="molecule type" value="Genomic_DNA"/>
</dbReference>